<reference evidence="9 10" key="1">
    <citation type="submission" date="2016-10" db="EMBL/GenBank/DDBJ databases">
        <title>Alkaliphiles isolated from bioreactors.</title>
        <authorList>
            <person name="Salah Z."/>
            <person name="Rout S.P."/>
            <person name="Humphreys P.N."/>
        </authorList>
    </citation>
    <scope>NUCLEOTIDE SEQUENCE [LARGE SCALE GENOMIC DNA]</scope>
    <source>
        <strain evidence="9 10">ZS02</strain>
    </source>
</reference>
<accession>A0A1R1I3M6</accession>
<dbReference type="RefSeq" id="WP_076096044.1">
    <property type="nucleotide sequence ID" value="NZ_MTHD01000004.1"/>
</dbReference>
<keyword evidence="4" id="KW-1003">Cell membrane</keyword>
<keyword evidence="10" id="KW-1185">Reference proteome</keyword>
<feature type="transmembrane region" description="Helical" evidence="8">
    <location>
        <begin position="12"/>
        <end position="45"/>
    </location>
</feature>
<keyword evidence="5 8" id="KW-0812">Transmembrane</keyword>
<sequence>MFNDSDPKRLAQIALVVLLIIGCFTVLLPFIGAVLFAFVIWVCTWELYRERVLPRLGGRDTLGASLMVALLVLILLVPTIFLAGALVSGADRLIDLVKPYVDQGLPAEPPAWLAGFPLFGGQIVDFWHEIARSREALNALLAQMLAPARQFLILAGGVVANGMLQLALVLFVVFFLYRDGTTVANALYVGARKLGGELGEGMIDKARGTVLGVMLGIVGTAAAQGSVAMLGFFIAGAPAPVLLGFATFFLSMIPVGPPLIWGGAALWLYGEGQIGWAIFMALYGMLIISSIDNVVKPILMARGAGLSVLIIALGVFGGVLVFGFIGIFLGPVLLALGHMLLTRWLREETTS</sequence>
<protein>
    <submittedName>
        <fullName evidence="9">AI-2E family transporter</fullName>
    </submittedName>
</protein>
<feature type="transmembrane region" description="Helical" evidence="8">
    <location>
        <begin position="210"/>
        <end position="234"/>
    </location>
</feature>
<dbReference type="GO" id="GO:0005886">
    <property type="term" value="C:plasma membrane"/>
    <property type="evidence" value="ECO:0007669"/>
    <property type="project" value="UniProtKB-SubCell"/>
</dbReference>
<keyword evidence="7 8" id="KW-0472">Membrane</keyword>
<keyword evidence="3" id="KW-0813">Transport</keyword>
<evidence type="ECO:0000256" key="1">
    <source>
        <dbReference type="ARBA" id="ARBA00004651"/>
    </source>
</evidence>
<keyword evidence="6 8" id="KW-1133">Transmembrane helix</keyword>
<feature type="transmembrane region" description="Helical" evidence="8">
    <location>
        <begin position="274"/>
        <end position="295"/>
    </location>
</feature>
<dbReference type="PANTHER" id="PTHR21716">
    <property type="entry name" value="TRANSMEMBRANE PROTEIN"/>
    <property type="match status" value="1"/>
</dbReference>
<comment type="caution">
    <text evidence="9">The sequence shown here is derived from an EMBL/GenBank/DDBJ whole genome shotgun (WGS) entry which is preliminary data.</text>
</comment>
<dbReference type="EMBL" id="MTHD01000004">
    <property type="protein sequence ID" value="OMG53219.1"/>
    <property type="molecule type" value="Genomic_DNA"/>
</dbReference>
<feature type="transmembrane region" description="Helical" evidence="8">
    <location>
        <begin position="241"/>
        <end position="268"/>
    </location>
</feature>
<evidence type="ECO:0000256" key="7">
    <source>
        <dbReference type="ARBA" id="ARBA00023136"/>
    </source>
</evidence>
<organism evidence="9 10">
    <name type="scientific">Azonexus hydrophilus</name>
    <dbReference type="NCBI Taxonomy" id="418702"/>
    <lineage>
        <taxon>Bacteria</taxon>
        <taxon>Pseudomonadati</taxon>
        <taxon>Pseudomonadota</taxon>
        <taxon>Betaproteobacteria</taxon>
        <taxon>Rhodocyclales</taxon>
        <taxon>Azonexaceae</taxon>
        <taxon>Azonexus</taxon>
    </lineage>
</organism>
<feature type="transmembrane region" description="Helical" evidence="8">
    <location>
        <begin position="307"/>
        <end position="336"/>
    </location>
</feature>
<gene>
    <name evidence="9" type="ORF">BJN45_13460</name>
</gene>
<evidence type="ECO:0000313" key="9">
    <source>
        <dbReference type="EMBL" id="OMG53219.1"/>
    </source>
</evidence>
<proteinExistence type="inferred from homology"/>
<evidence type="ECO:0000256" key="5">
    <source>
        <dbReference type="ARBA" id="ARBA00022692"/>
    </source>
</evidence>
<comment type="subcellular location">
    <subcellularLocation>
        <location evidence="1">Cell membrane</location>
        <topology evidence="1">Multi-pass membrane protein</topology>
    </subcellularLocation>
</comment>
<evidence type="ECO:0000256" key="4">
    <source>
        <dbReference type="ARBA" id="ARBA00022475"/>
    </source>
</evidence>
<feature type="transmembrane region" description="Helical" evidence="8">
    <location>
        <begin position="151"/>
        <end position="177"/>
    </location>
</feature>
<dbReference type="InterPro" id="IPR002549">
    <property type="entry name" value="AI-2E-like"/>
</dbReference>
<comment type="similarity">
    <text evidence="2">Belongs to the autoinducer-2 exporter (AI-2E) (TC 2.A.86) family.</text>
</comment>
<dbReference type="AlphaFoldDB" id="A0A1R1I3M6"/>
<evidence type="ECO:0000256" key="8">
    <source>
        <dbReference type="SAM" id="Phobius"/>
    </source>
</evidence>
<evidence type="ECO:0000256" key="2">
    <source>
        <dbReference type="ARBA" id="ARBA00009773"/>
    </source>
</evidence>
<feature type="transmembrane region" description="Helical" evidence="8">
    <location>
        <begin position="66"/>
        <end position="90"/>
    </location>
</feature>
<dbReference type="STRING" id="418702.BJN45_13460"/>
<evidence type="ECO:0000313" key="10">
    <source>
        <dbReference type="Proteomes" id="UP000187526"/>
    </source>
</evidence>
<dbReference type="OrthoDB" id="106838at2"/>
<dbReference type="Pfam" id="PF01594">
    <property type="entry name" value="AI-2E_transport"/>
    <property type="match status" value="1"/>
</dbReference>
<name>A0A1R1I3M6_9RHOO</name>
<evidence type="ECO:0000256" key="6">
    <source>
        <dbReference type="ARBA" id="ARBA00022989"/>
    </source>
</evidence>
<evidence type="ECO:0000256" key="3">
    <source>
        <dbReference type="ARBA" id="ARBA00022448"/>
    </source>
</evidence>
<dbReference type="PANTHER" id="PTHR21716:SF67">
    <property type="entry name" value="TRANSPORT PROTEIN YDIK-RELATED"/>
    <property type="match status" value="1"/>
</dbReference>
<dbReference type="Proteomes" id="UP000187526">
    <property type="component" value="Unassembled WGS sequence"/>
</dbReference>